<protein>
    <submittedName>
        <fullName evidence="1">Uncharacterized protein</fullName>
    </submittedName>
</protein>
<reference evidence="1" key="1">
    <citation type="submission" date="2020-08" db="EMBL/GenBank/DDBJ databases">
        <title>Multicomponent nature underlies the extraordinary mechanical properties of spider dragline silk.</title>
        <authorList>
            <person name="Kono N."/>
            <person name="Nakamura H."/>
            <person name="Mori M."/>
            <person name="Yoshida Y."/>
            <person name="Ohtoshi R."/>
            <person name="Malay A.D."/>
            <person name="Moran D.A.P."/>
            <person name="Tomita M."/>
            <person name="Numata K."/>
            <person name="Arakawa K."/>
        </authorList>
    </citation>
    <scope>NUCLEOTIDE SEQUENCE</scope>
</reference>
<proteinExistence type="predicted"/>
<dbReference type="OrthoDB" id="10608294at2759"/>
<sequence length="160" mass="18276">MTPPPTSHTYKTPIPKMRFFRIPTRVHCEQHKSALKRSRSIIISHSSADEGHSSLCFLSPLSKALPYLPMAITDTIEDDLPSMIHSIYPSVLPSLHIHHSLSYPNTLLRSREYGSITKSKVRRRKRSNGMKIAEDGDQSIFVGWMLYLMSEEDYANGYSR</sequence>
<evidence type="ECO:0000313" key="2">
    <source>
        <dbReference type="Proteomes" id="UP000887013"/>
    </source>
</evidence>
<dbReference type="Proteomes" id="UP000887013">
    <property type="component" value="Unassembled WGS sequence"/>
</dbReference>
<name>A0A8X6MGH7_NEPPI</name>
<evidence type="ECO:0000313" key="1">
    <source>
        <dbReference type="EMBL" id="GFS51002.1"/>
    </source>
</evidence>
<dbReference type="AlphaFoldDB" id="A0A8X6MGH7"/>
<dbReference type="EMBL" id="BMAW01045614">
    <property type="protein sequence ID" value="GFS51002.1"/>
    <property type="molecule type" value="Genomic_DNA"/>
</dbReference>
<keyword evidence="2" id="KW-1185">Reference proteome</keyword>
<accession>A0A8X6MGH7</accession>
<gene>
    <name evidence="1" type="ORF">NPIL_568241</name>
</gene>
<organism evidence="1 2">
    <name type="scientific">Nephila pilipes</name>
    <name type="common">Giant wood spider</name>
    <name type="synonym">Nephila maculata</name>
    <dbReference type="NCBI Taxonomy" id="299642"/>
    <lineage>
        <taxon>Eukaryota</taxon>
        <taxon>Metazoa</taxon>
        <taxon>Ecdysozoa</taxon>
        <taxon>Arthropoda</taxon>
        <taxon>Chelicerata</taxon>
        <taxon>Arachnida</taxon>
        <taxon>Araneae</taxon>
        <taxon>Araneomorphae</taxon>
        <taxon>Entelegynae</taxon>
        <taxon>Araneoidea</taxon>
        <taxon>Nephilidae</taxon>
        <taxon>Nephila</taxon>
    </lineage>
</organism>
<comment type="caution">
    <text evidence="1">The sequence shown here is derived from an EMBL/GenBank/DDBJ whole genome shotgun (WGS) entry which is preliminary data.</text>
</comment>